<dbReference type="AlphaFoldDB" id="A0A2P2IS08"/>
<organism evidence="1">
    <name type="scientific">Rhizophora mucronata</name>
    <name type="common">Asiatic mangrove</name>
    <dbReference type="NCBI Taxonomy" id="61149"/>
    <lineage>
        <taxon>Eukaryota</taxon>
        <taxon>Viridiplantae</taxon>
        <taxon>Streptophyta</taxon>
        <taxon>Embryophyta</taxon>
        <taxon>Tracheophyta</taxon>
        <taxon>Spermatophyta</taxon>
        <taxon>Magnoliopsida</taxon>
        <taxon>eudicotyledons</taxon>
        <taxon>Gunneridae</taxon>
        <taxon>Pentapetalae</taxon>
        <taxon>rosids</taxon>
        <taxon>fabids</taxon>
        <taxon>Malpighiales</taxon>
        <taxon>Rhizophoraceae</taxon>
        <taxon>Rhizophora</taxon>
    </lineage>
</organism>
<proteinExistence type="predicted"/>
<accession>A0A2P2IS08</accession>
<dbReference type="EMBL" id="GGEC01003507">
    <property type="protein sequence ID" value="MBW83990.1"/>
    <property type="molecule type" value="Transcribed_RNA"/>
</dbReference>
<sequence>MVLSKKEKEAFLSLAYVFLYFPFLK</sequence>
<reference evidence="1" key="1">
    <citation type="submission" date="2018-02" db="EMBL/GenBank/DDBJ databases">
        <title>Rhizophora mucronata_Transcriptome.</title>
        <authorList>
            <person name="Meera S.P."/>
            <person name="Sreeshan A."/>
            <person name="Augustine A."/>
        </authorList>
    </citation>
    <scope>NUCLEOTIDE SEQUENCE</scope>
    <source>
        <tissue evidence="1">Leaf</tissue>
    </source>
</reference>
<protein>
    <submittedName>
        <fullName evidence="1">Uncharacterized protein</fullName>
    </submittedName>
</protein>
<name>A0A2P2IS08_RHIMU</name>
<evidence type="ECO:0000313" key="1">
    <source>
        <dbReference type="EMBL" id="MBW83990.1"/>
    </source>
</evidence>